<sequence>MRIISVISVFHQDLSSNRRNETLVSLAFIEMKHFSSKKMWELIQS</sequence>
<proteinExistence type="predicted"/>
<evidence type="ECO:0000313" key="1">
    <source>
        <dbReference type="EMBL" id="EMK24626.1"/>
    </source>
</evidence>
<evidence type="ECO:0000313" key="2">
    <source>
        <dbReference type="Proteomes" id="UP000011980"/>
    </source>
</evidence>
<gene>
    <name evidence="1" type="ORF">LEP1GSC008_4070</name>
</gene>
<dbReference type="PATRIC" id="fig|1240687.3.peg.1802"/>
<dbReference type="Proteomes" id="UP000011980">
    <property type="component" value="Unassembled WGS sequence"/>
</dbReference>
<name>M6FPH4_9LEPT</name>
<dbReference type="EMBL" id="ANCE01000090">
    <property type="protein sequence ID" value="EMK24626.1"/>
    <property type="molecule type" value="Genomic_DNA"/>
</dbReference>
<organism evidence="1 2">
    <name type="scientific">Leptospira kirschneri serovar Bulgarica str. Nikolaevo</name>
    <dbReference type="NCBI Taxonomy" id="1240687"/>
    <lineage>
        <taxon>Bacteria</taxon>
        <taxon>Pseudomonadati</taxon>
        <taxon>Spirochaetota</taxon>
        <taxon>Spirochaetia</taxon>
        <taxon>Leptospirales</taxon>
        <taxon>Leptospiraceae</taxon>
        <taxon>Leptospira</taxon>
    </lineage>
</organism>
<protein>
    <submittedName>
        <fullName evidence="1">Uncharacterized protein</fullName>
    </submittedName>
</protein>
<reference evidence="1 2" key="1">
    <citation type="submission" date="2013-01" db="EMBL/GenBank/DDBJ databases">
        <authorList>
            <person name="Harkins D.M."/>
            <person name="Durkin A.S."/>
            <person name="Brinkac L.M."/>
            <person name="Haft D.H."/>
            <person name="Selengut J.D."/>
            <person name="Sanka R."/>
            <person name="DePew J."/>
            <person name="Purushe J."/>
            <person name="Galloway R.L."/>
            <person name="Vinetz J.M."/>
            <person name="Sutton G.G."/>
            <person name="Nierman W.C."/>
            <person name="Fouts D.E."/>
        </authorList>
    </citation>
    <scope>NUCLEOTIDE SEQUENCE [LARGE SCALE GENOMIC DNA]</scope>
    <source>
        <strain evidence="1 2">Nikolaevo</strain>
    </source>
</reference>
<dbReference type="AlphaFoldDB" id="M6FPH4"/>
<accession>M6FPH4</accession>
<comment type="caution">
    <text evidence="1">The sequence shown here is derived from an EMBL/GenBank/DDBJ whole genome shotgun (WGS) entry which is preliminary data.</text>
</comment>